<reference evidence="21" key="1">
    <citation type="journal article" date="2016" name="Stand. Genomic Sci.">
        <title>Complete genome sequence of Methanospirillum hungatei type strain JF1.</title>
        <authorList>
            <person name="Gunsalus R.P."/>
            <person name="Cook L.E."/>
            <person name="Crable B."/>
            <person name="Rohlin L."/>
            <person name="McDonald E."/>
            <person name="Mouttaki H."/>
            <person name="Sieber J.R."/>
            <person name="Poweleit N."/>
            <person name="Zhou H."/>
            <person name="Lapidus A.L."/>
            <person name="Daligault H.E."/>
            <person name="Land M."/>
            <person name="Gilna P."/>
            <person name="Ivanova N."/>
            <person name="Kyrpides N."/>
            <person name="Culley D.E."/>
            <person name="McInerney M.J."/>
        </authorList>
    </citation>
    <scope>NUCLEOTIDE SEQUENCE [LARGE SCALE GENOMIC DNA]</scope>
    <source>
        <strain evidence="21">ATCC 27890 / DSM 864 / NBRC 100397 / JF-1</strain>
    </source>
</reference>
<evidence type="ECO:0000256" key="3">
    <source>
        <dbReference type="ARBA" id="ARBA00004839"/>
    </source>
</evidence>
<feature type="transmembrane region" description="Helical" evidence="19">
    <location>
        <begin position="97"/>
        <end position="118"/>
    </location>
</feature>
<dbReference type="GO" id="GO:0006730">
    <property type="term" value="P:one-carbon metabolic process"/>
    <property type="evidence" value="ECO:0007669"/>
    <property type="project" value="UniProtKB-UniRule"/>
</dbReference>
<dbReference type="UniPathway" id="UPA00640">
    <property type="reaction ID" value="UER00698"/>
</dbReference>
<dbReference type="FunCoup" id="Q2FRN4">
    <property type="interactions" value="65"/>
</dbReference>
<evidence type="ECO:0000256" key="1">
    <source>
        <dbReference type="ARBA" id="ARBA00002533"/>
    </source>
</evidence>
<evidence type="ECO:0000256" key="14">
    <source>
        <dbReference type="ARBA" id="ARBA00022994"/>
    </source>
</evidence>
<accession>Q2FRN4</accession>
<dbReference type="EnsemblBacteria" id="ABD41875">
    <property type="protein sequence ID" value="ABD41875"/>
    <property type="gene ID" value="Mhun_2170"/>
</dbReference>
<dbReference type="Proteomes" id="UP000001941">
    <property type="component" value="Chromosome"/>
</dbReference>
<evidence type="ECO:0000256" key="17">
    <source>
        <dbReference type="ARBA" id="ARBA00044880"/>
    </source>
</evidence>
<dbReference type="EMBL" id="CP000254">
    <property type="protein sequence ID" value="ABD41875.1"/>
    <property type="molecule type" value="Genomic_DNA"/>
</dbReference>
<dbReference type="GO" id="GO:0019386">
    <property type="term" value="P:methanogenesis, from carbon dioxide"/>
    <property type="evidence" value="ECO:0007669"/>
    <property type="project" value="UniProtKB-UniRule"/>
</dbReference>
<evidence type="ECO:0000256" key="19">
    <source>
        <dbReference type="HAMAP-Rule" id="MF_01096"/>
    </source>
</evidence>
<dbReference type="STRING" id="323259.Mhun_2170"/>
<comment type="function">
    <text evidence="1 19">Part of a complex that catalyzes the formation of methyl-coenzyme M and tetrahydromethanopterin from coenzyme M and methyl-tetrahydromethanopterin. This is an energy-conserving, sodium-ion translocating step.</text>
</comment>
<feature type="transmembrane region" description="Helical" evidence="19">
    <location>
        <begin position="255"/>
        <end position="272"/>
    </location>
</feature>
<feature type="transmembrane region" description="Helical" evidence="19">
    <location>
        <begin position="138"/>
        <end position="162"/>
    </location>
</feature>
<evidence type="ECO:0000313" key="20">
    <source>
        <dbReference type="EMBL" id="ABD41875.1"/>
    </source>
</evidence>
<dbReference type="GeneID" id="3922603"/>
<dbReference type="HAMAP" id="MF_01096">
    <property type="entry name" value="MtrC"/>
    <property type="match status" value="1"/>
</dbReference>
<evidence type="ECO:0000256" key="18">
    <source>
        <dbReference type="ARBA" id="ARBA00044970"/>
    </source>
</evidence>
<evidence type="ECO:0000313" key="21">
    <source>
        <dbReference type="Proteomes" id="UP000001941"/>
    </source>
</evidence>
<dbReference type="InterPro" id="IPR005865">
    <property type="entry name" value="THM_MeTrfase_su_C"/>
</dbReference>
<comment type="catalytic activity">
    <reaction evidence="17 19">
        <text>5-methyl-5,6,7,8-tetrahydromethanopterin + coenzyme M + 2 Na(+)(in) = 5,6,7,8-tetrahydromethanopterin + methyl-coenzyme M + 2 Na(+)(out)</text>
        <dbReference type="Rhea" id="RHEA:53492"/>
        <dbReference type="ChEBI" id="CHEBI:29101"/>
        <dbReference type="ChEBI" id="CHEBI:58103"/>
        <dbReference type="ChEBI" id="CHEBI:58116"/>
        <dbReference type="ChEBI" id="CHEBI:58286"/>
        <dbReference type="ChEBI" id="CHEBI:58319"/>
        <dbReference type="EC" id="7.2.1.4"/>
    </reaction>
</comment>
<evidence type="ECO:0000256" key="15">
    <source>
        <dbReference type="ARBA" id="ARBA00023136"/>
    </source>
</evidence>
<organism evidence="20 21">
    <name type="scientific">Methanospirillum hungatei JF-1 (strain ATCC 27890 / DSM 864 / NBRC 100397 / JF-1)</name>
    <dbReference type="NCBI Taxonomy" id="323259"/>
    <lineage>
        <taxon>Archaea</taxon>
        <taxon>Methanobacteriati</taxon>
        <taxon>Methanobacteriota</taxon>
        <taxon>Stenosarchaea group</taxon>
        <taxon>Methanomicrobia</taxon>
        <taxon>Methanomicrobiales</taxon>
        <taxon>Methanospirillaceae</taxon>
        <taxon>Methanospirillum</taxon>
    </lineage>
</organism>
<dbReference type="RefSeq" id="WP_011449133.1">
    <property type="nucleotide sequence ID" value="NC_007796.1"/>
</dbReference>
<evidence type="ECO:0000256" key="6">
    <source>
        <dbReference type="ARBA" id="ARBA00015131"/>
    </source>
</evidence>
<dbReference type="NCBIfam" id="TIGR01148">
    <property type="entry name" value="mtrC"/>
    <property type="match status" value="1"/>
</dbReference>
<keyword evidence="14 19" id="KW-0484">Methanogenesis</keyword>
<feature type="transmembrane region" description="Helical" evidence="19">
    <location>
        <begin position="230"/>
        <end position="249"/>
    </location>
</feature>
<dbReference type="OrthoDB" id="60591at2157"/>
<evidence type="ECO:0000256" key="8">
    <source>
        <dbReference type="ARBA" id="ARBA00022563"/>
    </source>
</evidence>
<evidence type="ECO:0000256" key="16">
    <source>
        <dbReference type="ARBA" id="ARBA00029817"/>
    </source>
</evidence>
<feature type="transmembrane region" description="Helical" evidence="19">
    <location>
        <begin position="191"/>
        <end position="209"/>
    </location>
</feature>
<dbReference type="PIRSF" id="PIRSF006530">
    <property type="entry name" value="MtrC"/>
    <property type="match status" value="1"/>
</dbReference>
<evidence type="ECO:0000256" key="2">
    <source>
        <dbReference type="ARBA" id="ARBA00004651"/>
    </source>
</evidence>
<keyword evidence="9 19" id="KW-0489">Methyltransferase</keyword>
<comment type="subcellular location">
    <subcellularLocation>
        <location evidence="2 19">Cell membrane</location>
        <topology evidence="2 19">Multi-pass membrane protein</topology>
    </subcellularLocation>
</comment>
<evidence type="ECO:0000256" key="4">
    <source>
        <dbReference type="ARBA" id="ARBA00007607"/>
    </source>
</evidence>
<keyword evidence="8 19" id="KW-0554">One-carbon metabolism</keyword>
<dbReference type="AlphaFoldDB" id="Q2FRN4"/>
<dbReference type="GO" id="GO:0032259">
    <property type="term" value="P:methylation"/>
    <property type="evidence" value="ECO:0007669"/>
    <property type="project" value="UniProtKB-KW"/>
</dbReference>
<feature type="transmembrane region" description="Helical" evidence="19">
    <location>
        <begin position="70"/>
        <end position="91"/>
    </location>
</feature>
<keyword evidence="15 19" id="KW-0472">Membrane</keyword>
<evidence type="ECO:0000256" key="10">
    <source>
        <dbReference type="ARBA" id="ARBA00022679"/>
    </source>
</evidence>
<evidence type="ECO:0000256" key="5">
    <source>
        <dbReference type="ARBA" id="ARBA00011616"/>
    </source>
</evidence>
<dbReference type="HOGENOM" id="CLU_092286_0_0_2"/>
<keyword evidence="21" id="KW-1185">Reference proteome</keyword>
<comment type="pathway">
    <text evidence="3 19">One-carbon metabolism; methanogenesis from CO(2); methyl-coenzyme M from 5,10-methylene-5,6,7,8-tetrahydromethanopterin: step 2/2.</text>
</comment>
<proteinExistence type="inferred from homology"/>
<sequence>MTAKMEASAGAISENTLMIYGIVVALVGTYLTYLNVVTGMAVFSFFGGIGAIAAIWWGSDTIKHLCSYGLGTGVPSAGMVAFGAGAIAMIAGTKFGIASPIVTLILAAIIGAVIGYIANNVINMNIPVMIFSLMKLSIVGALTMLGFAAMCTGTFMFNGLVIGGMTLSMEPAGEAAAGGAQTFMVTVLPEFAGSLIGGSALAVIFFLGAMALQHPFNACLGPNESQDRTLMLAIEVGFLSMFVVAVISYAFLDMMAATVGLIISLIGWIYTYKQYIALSKRDAYAWLDAKPIIEVGGHE</sequence>
<dbReference type="GO" id="GO:0030269">
    <property type="term" value="F:tetrahydromethanopterin S-methyltransferase activity"/>
    <property type="evidence" value="ECO:0007669"/>
    <property type="project" value="UniProtKB-UniRule"/>
</dbReference>
<dbReference type="KEGG" id="mhu:Mhun_2170"/>
<keyword evidence="12 19" id="KW-1278">Translocase</keyword>
<evidence type="ECO:0000256" key="7">
    <source>
        <dbReference type="ARBA" id="ARBA00022475"/>
    </source>
</evidence>
<evidence type="ECO:0000256" key="12">
    <source>
        <dbReference type="ARBA" id="ARBA00022967"/>
    </source>
</evidence>
<feature type="transmembrane region" description="Helical" evidence="19">
    <location>
        <begin position="39"/>
        <end position="58"/>
    </location>
</feature>
<dbReference type="EC" id="7.2.1.4" evidence="18 19"/>
<keyword evidence="7 19" id="KW-1003">Cell membrane</keyword>
<evidence type="ECO:0000256" key="13">
    <source>
        <dbReference type="ARBA" id="ARBA00022989"/>
    </source>
</evidence>
<dbReference type="eggNOG" id="arCOG04868">
    <property type="taxonomic scope" value="Archaea"/>
</dbReference>
<evidence type="ECO:0000256" key="11">
    <source>
        <dbReference type="ARBA" id="ARBA00022692"/>
    </source>
</evidence>
<evidence type="ECO:0000256" key="9">
    <source>
        <dbReference type="ARBA" id="ARBA00022603"/>
    </source>
</evidence>
<gene>
    <name evidence="19" type="primary">mtrC</name>
    <name evidence="20" type="ordered locus">Mhun_2170</name>
</gene>
<dbReference type="Pfam" id="PF04211">
    <property type="entry name" value="MtrC"/>
    <property type="match status" value="2"/>
</dbReference>
<protein>
    <recommendedName>
        <fullName evidence="6 19">Tetrahydromethanopterin S-methyltransferase subunit C</fullName>
        <ecNumber evidence="18 19">7.2.1.4</ecNumber>
    </recommendedName>
    <alternativeName>
        <fullName evidence="16 19">N5-methyltetrahydromethanopterin--coenzyme M methyltransferase subunit C</fullName>
    </alternativeName>
</protein>
<keyword evidence="13 19" id="KW-1133">Transmembrane helix</keyword>
<comment type="similarity">
    <text evidence="4 19">Belongs to the MtrC family.</text>
</comment>
<keyword evidence="10 19" id="KW-0808">Transferase</keyword>
<dbReference type="InParanoid" id="Q2FRN4"/>
<comment type="subunit">
    <text evidence="5 19">The complex is composed of 8 subunits; MtrA, MtrB, MtrC, MtrD, MtrE, MtrF, MtrG and MtrH.</text>
</comment>
<name>Q2FRN4_METHJ</name>
<keyword evidence="11 19" id="KW-0812">Transmembrane</keyword>
<feature type="transmembrane region" description="Helical" evidence="19">
    <location>
        <begin position="12"/>
        <end position="33"/>
    </location>
</feature>
<dbReference type="GO" id="GO:0005886">
    <property type="term" value="C:plasma membrane"/>
    <property type="evidence" value="ECO:0007669"/>
    <property type="project" value="UniProtKB-SubCell"/>
</dbReference>